<dbReference type="PANTHER" id="PTHR42852:SF6">
    <property type="entry name" value="THIOL:DISULFIDE INTERCHANGE PROTEIN DSBE"/>
    <property type="match status" value="1"/>
</dbReference>
<evidence type="ECO:0000313" key="6">
    <source>
        <dbReference type="EMBL" id="GGH72459.1"/>
    </source>
</evidence>
<dbReference type="GO" id="GO:0016209">
    <property type="term" value="F:antioxidant activity"/>
    <property type="evidence" value="ECO:0007669"/>
    <property type="project" value="InterPro"/>
</dbReference>
<dbReference type="GO" id="GO:0016491">
    <property type="term" value="F:oxidoreductase activity"/>
    <property type="evidence" value="ECO:0007669"/>
    <property type="project" value="InterPro"/>
</dbReference>
<dbReference type="InterPro" id="IPR013766">
    <property type="entry name" value="Thioredoxin_domain"/>
</dbReference>
<keyword evidence="7" id="KW-1185">Reference proteome</keyword>
<dbReference type="CDD" id="cd02966">
    <property type="entry name" value="TlpA_like_family"/>
    <property type="match status" value="1"/>
</dbReference>
<dbReference type="PANTHER" id="PTHR42852">
    <property type="entry name" value="THIOL:DISULFIDE INTERCHANGE PROTEIN DSBE"/>
    <property type="match status" value="1"/>
</dbReference>
<name>A0A917MXB1_9BACT</name>
<dbReference type="GO" id="GO:0017004">
    <property type="term" value="P:cytochrome complex assembly"/>
    <property type="evidence" value="ECO:0007669"/>
    <property type="project" value="UniProtKB-KW"/>
</dbReference>
<reference evidence="6" key="2">
    <citation type="submission" date="2020-09" db="EMBL/GenBank/DDBJ databases">
        <authorList>
            <person name="Sun Q."/>
            <person name="Zhou Y."/>
        </authorList>
    </citation>
    <scope>NUCLEOTIDE SEQUENCE</scope>
    <source>
        <strain evidence="6">CGMCC 1.15290</strain>
    </source>
</reference>
<evidence type="ECO:0000313" key="7">
    <source>
        <dbReference type="Proteomes" id="UP000627292"/>
    </source>
</evidence>
<dbReference type="Proteomes" id="UP000627292">
    <property type="component" value="Unassembled WGS sequence"/>
</dbReference>
<dbReference type="InterPro" id="IPR025380">
    <property type="entry name" value="DUF4369"/>
</dbReference>
<dbReference type="InterPro" id="IPR036249">
    <property type="entry name" value="Thioredoxin-like_sf"/>
</dbReference>
<reference evidence="6" key="1">
    <citation type="journal article" date="2014" name="Int. J. Syst. Evol. Microbiol.">
        <title>Complete genome sequence of Corynebacterium casei LMG S-19264T (=DSM 44701T), isolated from a smear-ripened cheese.</title>
        <authorList>
            <consortium name="US DOE Joint Genome Institute (JGI-PGF)"/>
            <person name="Walter F."/>
            <person name="Albersmeier A."/>
            <person name="Kalinowski J."/>
            <person name="Ruckert C."/>
        </authorList>
    </citation>
    <scope>NUCLEOTIDE SEQUENCE</scope>
    <source>
        <strain evidence="6">CGMCC 1.15290</strain>
    </source>
</reference>
<dbReference type="Gene3D" id="3.40.30.10">
    <property type="entry name" value="Glutaredoxin"/>
    <property type="match status" value="1"/>
</dbReference>
<dbReference type="SUPFAM" id="SSF52833">
    <property type="entry name" value="Thioredoxin-like"/>
    <property type="match status" value="1"/>
</dbReference>
<dbReference type="InterPro" id="IPR000866">
    <property type="entry name" value="AhpC/TSA"/>
</dbReference>
<dbReference type="RefSeq" id="WP_188954195.1">
    <property type="nucleotide sequence ID" value="NZ_BMIB01000003.1"/>
</dbReference>
<dbReference type="PROSITE" id="PS00194">
    <property type="entry name" value="THIOREDOXIN_1"/>
    <property type="match status" value="1"/>
</dbReference>
<accession>A0A917MXB1</accession>
<dbReference type="Pfam" id="PF14289">
    <property type="entry name" value="DUF4369"/>
    <property type="match status" value="1"/>
</dbReference>
<dbReference type="InterPro" id="IPR050553">
    <property type="entry name" value="Thioredoxin_ResA/DsbE_sf"/>
</dbReference>
<evidence type="ECO:0000256" key="1">
    <source>
        <dbReference type="ARBA" id="ARBA00004196"/>
    </source>
</evidence>
<keyword evidence="3" id="KW-1015">Disulfide bond</keyword>
<dbReference type="Pfam" id="PF00578">
    <property type="entry name" value="AhpC-TSA"/>
    <property type="match status" value="1"/>
</dbReference>
<proteinExistence type="predicted"/>
<feature type="domain" description="Thioredoxin" evidence="5">
    <location>
        <begin position="235"/>
        <end position="374"/>
    </location>
</feature>
<gene>
    <name evidence="6" type="ORF">GCM10011379_32900</name>
</gene>
<evidence type="ECO:0000256" key="3">
    <source>
        <dbReference type="ARBA" id="ARBA00023157"/>
    </source>
</evidence>
<evidence type="ECO:0000256" key="4">
    <source>
        <dbReference type="ARBA" id="ARBA00023284"/>
    </source>
</evidence>
<comment type="subcellular location">
    <subcellularLocation>
        <location evidence="1">Cell envelope</location>
    </subcellularLocation>
</comment>
<evidence type="ECO:0000256" key="2">
    <source>
        <dbReference type="ARBA" id="ARBA00022748"/>
    </source>
</evidence>
<dbReference type="InterPro" id="IPR017937">
    <property type="entry name" value="Thioredoxin_CS"/>
</dbReference>
<keyword evidence="4" id="KW-0676">Redox-active center</keyword>
<protein>
    <submittedName>
        <fullName evidence="6">Thiol:disulfide interchange protein</fullName>
    </submittedName>
</protein>
<sequence length="374" mass="40978">MKRGITGLLVALPFMGMAQSFTYHIKATLKQAEANSVLRMTYILGDKNVVEDSATANSGVFVLTGKVEKPVKARLVLDHTGTEGRKGRDVYEIYLEPGNILITGKDSVRYATITAGKVNADHETLKVSLKTMDAEIAHMAERYKQLQGQAVKDTLEVAAVDSGWNVINQKMDDIRKAFIVNHPASAVSLDVLKMYAGPMPDYTKVMALMNTLSPAIRNSADGKAYLAKLNKTLTTSIGQTAPDFVQADTAGHPVHLSSFRGKYVLLDFWASWCGPCRAENPNVVKAYEKYKSKNFTIVGVSLDNASTASKWLAAIHADDLNWTQLSDLKGWQNEVAKLYSVEGIPQNFLIDPSGKIIAQNLRGDELAKRLATLL</sequence>
<dbReference type="AlphaFoldDB" id="A0A917MXB1"/>
<dbReference type="GO" id="GO:0030313">
    <property type="term" value="C:cell envelope"/>
    <property type="evidence" value="ECO:0007669"/>
    <property type="project" value="UniProtKB-SubCell"/>
</dbReference>
<dbReference type="PROSITE" id="PS51352">
    <property type="entry name" value="THIOREDOXIN_2"/>
    <property type="match status" value="1"/>
</dbReference>
<organism evidence="6 7">
    <name type="scientific">Filimonas zeae</name>
    <dbReference type="NCBI Taxonomy" id="1737353"/>
    <lineage>
        <taxon>Bacteria</taxon>
        <taxon>Pseudomonadati</taxon>
        <taxon>Bacteroidota</taxon>
        <taxon>Chitinophagia</taxon>
        <taxon>Chitinophagales</taxon>
        <taxon>Chitinophagaceae</taxon>
        <taxon>Filimonas</taxon>
    </lineage>
</organism>
<evidence type="ECO:0000259" key="5">
    <source>
        <dbReference type="PROSITE" id="PS51352"/>
    </source>
</evidence>
<comment type="caution">
    <text evidence="6">The sequence shown here is derived from an EMBL/GenBank/DDBJ whole genome shotgun (WGS) entry which is preliminary data.</text>
</comment>
<keyword evidence="2" id="KW-0201">Cytochrome c-type biogenesis</keyword>
<dbReference type="EMBL" id="BMIB01000003">
    <property type="protein sequence ID" value="GGH72459.1"/>
    <property type="molecule type" value="Genomic_DNA"/>
</dbReference>